<evidence type="ECO:0000313" key="2">
    <source>
        <dbReference type="Proteomes" id="UP001597260"/>
    </source>
</evidence>
<gene>
    <name evidence="1" type="ORF">ACFQ4H_25885</name>
</gene>
<comment type="caution">
    <text evidence="1">The sequence shown here is derived from an EMBL/GenBank/DDBJ whole genome shotgun (WGS) entry which is preliminary data.</text>
</comment>
<sequence length="1481" mass="159400">MSTPPNPTWQLPTEWPIAMLPVRVETRFVEGGPTGTELWLRVLPDVLHVDTHEPELTDDEVTWGKQYWIDVWRAGRRAEDEVVAWRRLCQLVDPPRAAWIARVLEPDETARPTKPVPPDVSMPEPPFPPVEGGADPWSRAPLARALPSQWEVTLWQAGVEPVYWQSAPVLRPLVVGPPPNLDLSTVDDDEPPVDDASRWLVDFQAAVDAGMAMRIPLPPAMAQGGIDRLVVFGVDTDPVAADDTHAARGGRILAELMDAHFHTHGLGFVAPGTPTNNTAGARSGYDTTDQEPTDRLLVRHGQAALREGEDDSPVISRALGVVPAALPGDALHAVRGGTTSFSPRALARAGYRPAEPAPGVTVSQSAGARHMNTVTWAATWGYFLSDMLTDTVSEDAVRHGRQHFINYVRAAGPVPTLRIAEQPYGVLPVIALDRWTSTNTRDNELVTFLRLLRDRVWRPSVDEIEPETGLPGVPRIGGPGNPGQVLLRILGQGPLGQQWEARSLLGMEYVTHLWRFLRLRLDANWREQQAFEPNQLLALLNLAWNPRVARAVFAEGAYPIGGPLVVPPSPSSAADYLNWLGDRARTWTDLRDRPETDGTATPLLYRMLRQSMLAEYGTGARRLQAARAPLPADAYRDAELVDIKPDRTSWTLWDQLERVITLPNENPGPIGEYLRTAVPGVEPAAAQIEAFRTSAKALAAYPAADLERLLAEAMDLSAYRLDAWITSFATKKLDVLRAAQSTGVHIGGYGWVENLRRRTHSPVTVTNLPTGESGQLWEGAPNAGFIHAPSLPQATTAAVLRAGYRAHASGGDNPLAIDLTSDRVRLAAWLLDGVRQGQPLTELLGYRFERQLQDHPLVLEQYLPRLREIAPVMVTRIGPDPDTEPRGVVAATSVVDGLDLHQRWRAGGIDWTGDRELPDVGTPEQAALVAVLTSLGEAIDSVADALLAESVHHAAQGNPMRTGATLDAASRGDVPASELEFTRTPRTGLAITHRVALLANEWVLDVNAWPTTGPNPRAEAEPRLNELVSGLLPVPASVQCQVEWAGVDGPVPGTVTLDLLGCSPLDLLALTDVAEVTADCELVARILDAAVAAGPPAGATGSRPERVLLDRGTDWPADLVAVDELVEVARAVRGLLRSARPLAPADLQFGEVDPPEGVADISLGERADVAAALLGQLVTDLTSDVPSVLASALATASGIGVLGAYVGPDASPAVWQARARAVSTEVATRHAALAELTIDRSTATAEQLRDHDVARLQAVFGADFRVLPRFTLAQPAGLAAALTASTELQGGNPHAVEDWLADGALVRPGVERLDTVRGYGQALSPRRQPPLRVAQLPYAAGDRWLGLPFDGARPNAPRLSLVVEAVSSVDLGLPLCGLMVDEWVEVLPNDEETTGVAFHAETPGQSAPQSILLAVPADDAPLWTRDAVERTLVETLELAPVRAVDVATLGEVGQFLPALYFPLNVDNETASTDFTRTVSAG</sequence>
<keyword evidence="2" id="KW-1185">Reference proteome</keyword>
<organism evidence="1 2">
    <name type="scientific">Micromonospora sonneratiae</name>
    <dbReference type="NCBI Taxonomy" id="1184706"/>
    <lineage>
        <taxon>Bacteria</taxon>
        <taxon>Bacillati</taxon>
        <taxon>Actinomycetota</taxon>
        <taxon>Actinomycetes</taxon>
        <taxon>Micromonosporales</taxon>
        <taxon>Micromonosporaceae</taxon>
        <taxon>Micromonospora</taxon>
    </lineage>
</organism>
<dbReference type="Proteomes" id="UP001597260">
    <property type="component" value="Unassembled WGS sequence"/>
</dbReference>
<reference evidence="2" key="1">
    <citation type="journal article" date="2019" name="Int. J. Syst. Evol. Microbiol.">
        <title>The Global Catalogue of Microorganisms (GCM) 10K type strain sequencing project: providing services to taxonomists for standard genome sequencing and annotation.</title>
        <authorList>
            <consortium name="The Broad Institute Genomics Platform"/>
            <consortium name="The Broad Institute Genome Sequencing Center for Infectious Disease"/>
            <person name="Wu L."/>
            <person name="Ma J."/>
        </authorList>
    </citation>
    <scope>NUCLEOTIDE SEQUENCE [LARGE SCALE GENOMIC DNA]</scope>
    <source>
        <strain evidence="2">JCM 31037</strain>
    </source>
</reference>
<dbReference type="EMBL" id="JBHTMP010000050">
    <property type="protein sequence ID" value="MFD1324522.1"/>
    <property type="molecule type" value="Genomic_DNA"/>
</dbReference>
<dbReference type="RefSeq" id="WP_377575296.1">
    <property type="nucleotide sequence ID" value="NZ_JBHTMP010000050.1"/>
</dbReference>
<proteinExistence type="predicted"/>
<evidence type="ECO:0000313" key="1">
    <source>
        <dbReference type="EMBL" id="MFD1324522.1"/>
    </source>
</evidence>
<name>A0ABW3YJ34_9ACTN</name>
<accession>A0ABW3YJ34</accession>
<protein>
    <submittedName>
        <fullName evidence="1">Uncharacterized protein</fullName>
    </submittedName>
</protein>